<organism evidence="7 8">
    <name type="scientific">Acorus gramineus</name>
    <name type="common">Dwarf sweet flag</name>
    <dbReference type="NCBI Taxonomy" id="55184"/>
    <lineage>
        <taxon>Eukaryota</taxon>
        <taxon>Viridiplantae</taxon>
        <taxon>Streptophyta</taxon>
        <taxon>Embryophyta</taxon>
        <taxon>Tracheophyta</taxon>
        <taxon>Spermatophyta</taxon>
        <taxon>Magnoliopsida</taxon>
        <taxon>Liliopsida</taxon>
        <taxon>Acoraceae</taxon>
        <taxon>Acorus</taxon>
    </lineage>
</organism>
<dbReference type="GO" id="GO:0046872">
    <property type="term" value="F:metal ion binding"/>
    <property type="evidence" value="ECO:0007669"/>
    <property type="project" value="UniProtKB-KW"/>
</dbReference>
<evidence type="ECO:0000313" key="8">
    <source>
        <dbReference type="Proteomes" id="UP001179952"/>
    </source>
</evidence>
<protein>
    <submittedName>
        <fullName evidence="7">Gibberellin 3-beta-dioxygenase 1</fullName>
    </submittedName>
</protein>
<dbReference type="EMBL" id="JAUJYN010000008">
    <property type="protein sequence ID" value="KAK1264633.1"/>
    <property type="molecule type" value="Genomic_DNA"/>
</dbReference>
<keyword evidence="8" id="KW-1185">Reference proteome</keyword>
<dbReference type="InterPro" id="IPR044861">
    <property type="entry name" value="IPNS-like_FE2OG_OXY"/>
</dbReference>
<evidence type="ECO:0000256" key="5">
    <source>
        <dbReference type="RuleBase" id="RU003682"/>
    </source>
</evidence>
<feature type="domain" description="Fe2OG dioxygenase" evidence="6">
    <location>
        <begin position="191"/>
        <end position="292"/>
    </location>
</feature>
<keyword evidence="2 5" id="KW-0479">Metal-binding</keyword>
<evidence type="ECO:0000256" key="4">
    <source>
        <dbReference type="ARBA" id="ARBA00023004"/>
    </source>
</evidence>
<keyword evidence="3 5" id="KW-0560">Oxidoreductase</keyword>
<evidence type="ECO:0000259" key="6">
    <source>
        <dbReference type="PROSITE" id="PS51471"/>
    </source>
</evidence>
<dbReference type="InterPro" id="IPR027443">
    <property type="entry name" value="IPNS-like_sf"/>
</dbReference>
<dbReference type="AlphaFoldDB" id="A0AAV9AKD1"/>
<dbReference type="SUPFAM" id="SSF51197">
    <property type="entry name" value="Clavaminate synthase-like"/>
    <property type="match status" value="1"/>
</dbReference>
<dbReference type="PROSITE" id="PS51471">
    <property type="entry name" value="FE2OG_OXY"/>
    <property type="match status" value="1"/>
</dbReference>
<evidence type="ECO:0000256" key="3">
    <source>
        <dbReference type="ARBA" id="ARBA00023002"/>
    </source>
</evidence>
<accession>A0AAV9AKD1</accession>
<reference evidence="7" key="2">
    <citation type="submission" date="2023-06" db="EMBL/GenBank/DDBJ databases">
        <authorList>
            <person name="Ma L."/>
            <person name="Liu K.-W."/>
            <person name="Li Z."/>
            <person name="Hsiao Y.-Y."/>
            <person name="Qi Y."/>
            <person name="Fu T."/>
            <person name="Tang G."/>
            <person name="Zhang D."/>
            <person name="Sun W.-H."/>
            <person name="Liu D.-K."/>
            <person name="Li Y."/>
            <person name="Chen G.-Z."/>
            <person name="Liu X.-D."/>
            <person name="Liao X.-Y."/>
            <person name="Jiang Y.-T."/>
            <person name="Yu X."/>
            <person name="Hao Y."/>
            <person name="Huang J."/>
            <person name="Zhao X.-W."/>
            <person name="Ke S."/>
            <person name="Chen Y.-Y."/>
            <person name="Wu W.-L."/>
            <person name="Hsu J.-L."/>
            <person name="Lin Y.-F."/>
            <person name="Huang M.-D."/>
            <person name="Li C.-Y."/>
            <person name="Huang L."/>
            <person name="Wang Z.-W."/>
            <person name="Zhao X."/>
            <person name="Zhong W.-Y."/>
            <person name="Peng D.-H."/>
            <person name="Ahmad S."/>
            <person name="Lan S."/>
            <person name="Zhang J.-S."/>
            <person name="Tsai W.-C."/>
            <person name="Van De Peer Y."/>
            <person name="Liu Z.-J."/>
        </authorList>
    </citation>
    <scope>NUCLEOTIDE SEQUENCE</scope>
    <source>
        <strain evidence="7">SCP</strain>
        <tissue evidence="7">Leaves</tissue>
    </source>
</reference>
<sequence length="354" mass="38765">MPSLKDTHPHFDFFSADSLPDSYTWPPLDDHPSSVHRSDGHHPPVIDLDSPDAVDLVRRACLDWGAFHVTNHGVPTELLHRVESQTRRLFSLPTHLKNLAARSPDVGVSGFGPAPISRFFDKRFWSEGFTIIGSPFEHALRLWPDGLGHVPFCDAMREYEEAMEGFTGRLMRLAFASLGLDESVASEFRGGPTVIQLNSYPPCPDPGRAMGLAAHTDSTLLTVLHQTATGLQVLRRGGSTGWTTVRPVPGALVVHIGDLLHVLSNGRYQSVVHRAVVDRARHRYSVAYLCGPPAHVKVSPSPTLVGPDRAPAYRAVVWGEYLGLKAKLFDRALTSISVPCDVLSIACFASEVVH</sequence>
<comment type="caution">
    <text evidence="7">The sequence shown here is derived from an EMBL/GenBank/DDBJ whole genome shotgun (WGS) entry which is preliminary data.</text>
</comment>
<dbReference type="Pfam" id="PF14226">
    <property type="entry name" value="DIOX_N"/>
    <property type="match status" value="1"/>
</dbReference>
<dbReference type="Gene3D" id="2.60.120.330">
    <property type="entry name" value="B-lactam Antibiotic, Isopenicillin N Synthase, Chain"/>
    <property type="match status" value="1"/>
</dbReference>
<evidence type="ECO:0000256" key="2">
    <source>
        <dbReference type="ARBA" id="ARBA00022723"/>
    </source>
</evidence>
<keyword evidence="4 5" id="KW-0408">Iron</keyword>
<dbReference type="PANTHER" id="PTHR47990">
    <property type="entry name" value="2-OXOGLUTARATE (2OG) AND FE(II)-DEPENDENT OXYGENASE SUPERFAMILY PROTEIN-RELATED"/>
    <property type="match status" value="1"/>
</dbReference>
<dbReference type="Proteomes" id="UP001179952">
    <property type="component" value="Unassembled WGS sequence"/>
</dbReference>
<dbReference type="InterPro" id="IPR005123">
    <property type="entry name" value="Oxoglu/Fe-dep_dioxygenase_dom"/>
</dbReference>
<gene>
    <name evidence="7" type="ORF">QJS04_geneDACA023911</name>
</gene>
<dbReference type="Pfam" id="PF03171">
    <property type="entry name" value="2OG-FeII_Oxy"/>
    <property type="match status" value="1"/>
</dbReference>
<proteinExistence type="inferred from homology"/>
<evidence type="ECO:0000256" key="1">
    <source>
        <dbReference type="ARBA" id="ARBA00001961"/>
    </source>
</evidence>
<dbReference type="InterPro" id="IPR026992">
    <property type="entry name" value="DIOX_N"/>
</dbReference>
<evidence type="ECO:0000313" key="7">
    <source>
        <dbReference type="EMBL" id="KAK1264633.1"/>
    </source>
</evidence>
<reference evidence="7" key="1">
    <citation type="journal article" date="2023" name="Nat. Commun.">
        <title>Diploid and tetraploid genomes of Acorus and the evolution of monocots.</title>
        <authorList>
            <person name="Ma L."/>
            <person name="Liu K.W."/>
            <person name="Li Z."/>
            <person name="Hsiao Y.Y."/>
            <person name="Qi Y."/>
            <person name="Fu T."/>
            <person name="Tang G.D."/>
            <person name="Zhang D."/>
            <person name="Sun W.H."/>
            <person name="Liu D.K."/>
            <person name="Li Y."/>
            <person name="Chen G.Z."/>
            <person name="Liu X.D."/>
            <person name="Liao X.Y."/>
            <person name="Jiang Y.T."/>
            <person name="Yu X."/>
            <person name="Hao Y."/>
            <person name="Huang J."/>
            <person name="Zhao X.W."/>
            <person name="Ke S."/>
            <person name="Chen Y.Y."/>
            <person name="Wu W.L."/>
            <person name="Hsu J.L."/>
            <person name="Lin Y.F."/>
            <person name="Huang M.D."/>
            <person name="Li C.Y."/>
            <person name="Huang L."/>
            <person name="Wang Z.W."/>
            <person name="Zhao X."/>
            <person name="Zhong W.Y."/>
            <person name="Peng D.H."/>
            <person name="Ahmad S."/>
            <person name="Lan S."/>
            <person name="Zhang J.S."/>
            <person name="Tsai W.C."/>
            <person name="Van de Peer Y."/>
            <person name="Liu Z.J."/>
        </authorList>
    </citation>
    <scope>NUCLEOTIDE SEQUENCE</scope>
    <source>
        <strain evidence="7">SCP</strain>
    </source>
</reference>
<dbReference type="GO" id="GO:0016491">
    <property type="term" value="F:oxidoreductase activity"/>
    <property type="evidence" value="ECO:0007669"/>
    <property type="project" value="UniProtKB-KW"/>
</dbReference>
<dbReference type="InterPro" id="IPR050231">
    <property type="entry name" value="Iron_ascorbate_oxido_reductase"/>
</dbReference>
<comment type="similarity">
    <text evidence="5">Belongs to the iron/ascorbate-dependent oxidoreductase family.</text>
</comment>
<comment type="cofactor">
    <cofactor evidence="1">
        <name>L-ascorbate</name>
        <dbReference type="ChEBI" id="CHEBI:38290"/>
    </cofactor>
</comment>
<name>A0AAV9AKD1_ACOGR</name>